<protein>
    <submittedName>
        <fullName evidence="7">Radical SAM protein</fullName>
    </submittedName>
</protein>
<organism evidence="7 8">
    <name type="scientific">Dorea phocaeensis</name>
    <dbReference type="NCBI Taxonomy" id="2040291"/>
    <lineage>
        <taxon>Bacteria</taxon>
        <taxon>Bacillati</taxon>
        <taxon>Bacillota</taxon>
        <taxon>Clostridia</taxon>
        <taxon>Lachnospirales</taxon>
        <taxon>Lachnospiraceae</taxon>
        <taxon>Dorea</taxon>
    </lineage>
</organism>
<dbReference type="PANTHER" id="PTHR11228:SF7">
    <property type="entry name" value="PQQA PEPTIDE CYCLASE"/>
    <property type="match status" value="1"/>
</dbReference>
<keyword evidence="2" id="KW-0479">Metal-binding</keyword>
<evidence type="ECO:0000313" key="6">
    <source>
        <dbReference type="EMBL" id="NSK14307.1"/>
    </source>
</evidence>
<dbReference type="InterPro" id="IPR007197">
    <property type="entry name" value="rSAM"/>
</dbReference>
<feature type="domain" description="Radical SAM core" evidence="5">
    <location>
        <begin position="146"/>
        <end position="368"/>
    </location>
</feature>
<dbReference type="SUPFAM" id="SSF102114">
    <property type="entry name" value="Radical SAM enzymes"/>
    <property type="match status" value="1"/>
</dbReference>
<evidence type="ECO:0000313" key="8">
    <source>
        <dbReference type="Proteomes" id="UP000528555"/>
    </source>
</evidence>
<dbReference type="EMBL" id="JAAITX010000002">
    <property type="protein sequence ID" value="NVH57606.1"/>
    <property type="molecule type" value="Genomic_DNA"/>
</dbReference>
<evidence type="ECO:0000313" key="7">
    <source>
        <dbReference type="EMBL" id="NVH57606.1"/>
    </source>
</evidence>
<reference evidence="8 9" key="1">
    <citation type="journal article" date="2020" name="Cell Host Microbe">
        <title>Functional and Genomic Variation between Human-Derived Isolates of Lachnospiraceae Reveals Inter- and Intra-Species Diversity.</title>
        <authorList>
            <person name="Sorbara M.T."/>
            <person name="Littmann E.R."/>
            <person name="Fontana E."/>
            <person name="Moody T.U."/>
            <person name="Kohout C.E."/>
            <person name="Gjonbalaj M."/>
            <person name="Eaton V."/>
            <person name="Seok R."/>
            <person name="Leiner I.M."/>
            <person name="Pamer E.G."/>
        </authorList>
    </citation>
    <scope>NUCLEOTIDE SEQUENCE [LARGE SCALE GENOMIC DNA]</scope>
    <source>
        <strain evidence="7 8">MSK.17.11</strain>
        <strain evidence="6 9">MSK.17.38</strain>
    </source>
</reference>
<dbReference type="InterPro" id="IPR050377">
    <property type="entry name" value="Radical_SAM_PqqE_MftC-like"/>
</dbReference>
<accession>A0A850HGS6</accession>
<dbReference type="Pfam" id="PF04055">
    <property type="entry name" value="Radical_SAM"/>
    <property type="match status" value="1"/>
</dbReference>
<evidence type="ECO:0000256" key="3">
    <source>
        <dbReference type="ARBA" id="ARBA00023004"/>
    </source>
</evidence>
<evidence type="ECO:0000256" key="4">
    <source>
        <dbReference type="ARBA" id="ARBA00023014"/>
    </source>
</evidence>
<dbReference type="InterPro" id="IPR023885">
    <property type="entry name" value="4Fe4S-binding_SPASM_dom"/>
</dbReference>
<evidence type="ECO:0000259" key="5">
    <source>
        <dbReference type="PROSITE" id="PS51918"/>
    </source>
</evidence>
<dbReference type="InterPro" id="IPR013785">
    <property type="entry name" value="Aldolase_TIM"/>
</dbReference>
<dbReference type="CDD" id="cd01335">
    <property type="entry name" value="Radical_SAM"/>
    <property type="match status" value="1"/>
</dbReference>
<dbReference type="Proteomes" id="UP000701680">
    <property type="component" value="Unassembled WGS sequence"/>
</dbReference>
<comment type="caution">
    <text evidence="7">The sequence shown here is derived from an EMBL/GenBank/DDBJ whole genome shotgun (WGS) entry which is preliminary data.</text>
</comment>
<gene>
    <name evidence="7" type="ORF">G5A66_02860</name>
    <name evidence="6" type="ORF">G5A75_05340</name>
</gene>
<dbReference type="SFLD" id="SFLDS00029">
    <property type="entry name" value="Radical_SAM"/>
    <property type="match status" value="1"/>
</dbReference>
<evidence type="ECO:0000256" key="1">
    <source>
        <dbReference type="ARBA" id="ARBA00022691"/>
    </source>
</evidence>
<keyword evidence="3" id="KW-0408">Iron</keyword>
<dbReference type="PANTHER" id="PTHR11228">
    <property type="entry name" value="RADICAL SAM DOMAIN PROTEIN"/>
    <property type="match status" value="1"/>
</dbReference>
<dbReference type="EMBL" id="JAAIUO010000002">
    <property type="protein sequence ID" value="NSK14307.1"/>
    <property type="molecule type" value="Genomic_DNA"/>
</dbReference>
<dbReference type="Pfam" id="PF13186">
    <property type="entry name" value="SPASM"/>
    <property type="match status" value="1"/>
</dbReference>
<name>A0A850HGS6_9FIRM</name>
<dbReference type="GO" id="GO:0006783">
    <property type="term" value="P:heme biosynthetic process"/>
    <property type="evidence" value="ECO:0007669"/>
    <property type="project" value="TreeGrafter"/>
</dbReference>
<evidence type="ECO:0000256" key="2">
    <source>
        <dbReference type="ARBA" id="ARBA00022723"/>
    </source>
</evidence>
<proteinExistence type="predicted"/>
<dbReference type="InterPro" id="IPR006638">
    <property type="entry name" value="Elp3/MiaA/NifB-like_rSAM"/>
</dbReference>
<keyword evidence="4" id="KW-0411">Iron-sulfur</keyword>
<dbReference type="CDD" id="cd21109">
    <property type="entry name" value="SPASM"/>
    <property type="match status" value="1"/>
</dbReference>
<dbReference type="InterPro" id="IPR058240">
    <property type="entry name" value="rSAM_sf"/>
</dbReference>
<dbReference type="RefSeq" id="WP_173814498.1">
    <property type="nucleotide sequence ID" value="NZ_JAAITX010000002.1"/>
</dbReference>
<sequence length="458" mass="52447">MLREKYYEWKNWKEMVHTTWNPDGPGAIRIHLIPPRFSLWKFVPSVVILNGNQILPLNESWAILLTEFIRHLNEHGEKTMTEEELDELLDETCSEVQKVYPSASRERLMEDLDQMAGVFEDIARGREPKLKIGQMSIGEYAPYMKAPHRMDLMVSSMEKEGKWNCNQKCLHCYAAGQKYAETKELTTQEWKKVIQACRNAGIVQLTFTGGEPTMREDLPELIGEAKWFITRLNTNGIRLTKEYCKKLREAELDNVQITLYSNNRDIHNCLTGSKHFDQTVEGIKNAVSAGLSVNVNTPLCTQNQDYVETVKFLKSLGVVYVTCSGLIPTGNAKTEASASMRLSKEEIARCVGDAAEFCFQNQMEITFTSPGWLSESFFQERGMETPSCGAALSNMAVTPDGKAVACQSCLDREILGDMLLDDWKKIWKNPKCRRYREYAAKMFKKCPLWEEEIHEDRE</sequence>
<dbReference type="SFLD" id="SFLDG01067">
    <property type="entry name" value="SPASM/twitch_domain_containing"/>
    <property type="match status" value="1"/>
</dbReference>
<dbReference type="GO" id="GO:0046872">
    <property type="term" value="F:metal ion binding"/>
    <property type="evidence" value="ECO:0007669"/>
    <property type="project" value="UniProtKB-KW"/>
</dbReference>
<dbReference type="Gene3D" id="3.20.20.70">
    <property type="entry name" value="Aldolase class I"/>
    <property type="match status" value="1"/>
</dbReference>
<dbReference type="GO" id="GO:0003824">
    <property type="term" value="F:catalytic activity"/>
    <property type="evidence" value="ECO:0007669"/>
    <property type="project" value="InterPro"/>
</dbReference>
<keyword evidence="1" id="KW-0949">S-adenosyl-L-methionine</keyword>
<reference evidence="7" key="2">
    <citation type="submission" date="2020-02" db="EMBL/GenBank/DDBJ databases">
        <authorList>
            <person name="Littmann E."/>
            <person name="Sorbara M."/>
        </authorList>
    </citation>
    <scope>NUCLEOTIDE SEQUENCE</scope>
    <source>
        <strain evidence="7">MSK.17.11</strain>
        <strain evidence="6">MSK.17.38</strain>
    </source>
</reference>
<dbReference type="GO" id="GO:0051536">
    <property type="term" value="F:iron-sulfur cluster binding"/>
    <property type="evidence" value="ECO:0007669"/>
    <property type="project" value="UniProtKB-KW"/>
</dbReference>
<dbReference type="SFLD" id="SFLDG01386">
    <property type="entry name" value="main_SPASM_domain-containing"/>
    <property type="match status" value="1"/>
</dbReference>
<dbReference type="SMART" id="SM00729">
    <property type="entry name" value="Elp3"/>
    <property type="match status" value="1"/>
</dbReference>
<evidence type="ECO:0000313" key="9">
    <source>
        <dbReference type="Proteomes" id="UP000701680"/>
    </source>
</evidence>
<keyword evidence="8" id="KW-1185">Reference proteome</keyword>
<dbReference type="PROSITE" id="PS51918">
    <property type="entry name" value="RADICAL_SAM"/>
    <property type="match status" value="1"/>
</dbReference>
<dbReference type="Proteomes" id="UP000528555">
    <property type="component" value="Unassembled WGS sequence"/>
</dbReference>
<dbReference type="AlphaFoldDB" id="A0A850HGS6"/>